<organism evidence="2 3">
    <name type="scientific">Pontiella sulfatireligans</name>
    <dbReference type="NCBI Taxonomy" id="2750658"/>
    <lineage>
        <taxon>Bacteria</taxon>
        <taxon>Pseudomonadati</taxon>
        <taxon>Kiritimatiellota</taxon>
        <taxon>Kiritimatiellia</taxon>
        <taxon>Kiritimatiellales</taxon>
        <taxon>Pontiellaceae</taxon>
        <taxon>Pontiella</taxon>
    </lineage>
</organism>
<feature type="domain" description="DUF7402" evidence="1">
    <location>
        <begin position="470"/>
        <end position="592"/>
    </location>
</feature>
<dbReference type="Proteomes" id="UP000346198">
    <property type="component" value="Unassembled WGS sequence"/>
</dbReference>
<proteinExistence type="predicted"/>
<reference evidence="2 3" key="1">
    <citation type="submission" date="2019-04" db="EMBL/GenBank/DDBJ databases">
        <authorList>
            <person name="Van Vliet M D."/>
        </authorList>
    </citation>
    <scope>NUCLEOTIDE SEQUENCE [LARGE SCALE GENOMIC DNA]</scope>
    <source>
        <strain evidence="2 3">F21</strain>
    </source>
</reference>
<dbReference type="AlphaFoldDB" id="A0A6C2UJX3"/>
<name>A0A6C2UJX3_9BACT</name>
<dbReference type="Gene3D" id="2.60.120.260">
    <property type="entry name" value="Galactose-binding domain-like"/>
    <property type="match status" value="1"/>
</dbReference>
<gene>
    <name evidence="2" type="ORF">SCARR_02461</name>
</gene>
<sequence length="616" mass="69050">MNTKQNVSVAFLWASVFMCMASDQVEFRLIDVPGSMPAGFVWPSEIPEGCPFEQSKLFDRVYFSGRHGDYLCGDTFYPSWADDGNLYSPWTDGLTDGMRSNSRDTEKHYAATGHAIMKGDDPLQLTIKNTSKPKRAMAAPYQGRYPAGSLVHNGVWYFGTYCLAPGNPIHNEFSYNWPTLGSMPGFQISYDYGKTWEDSPLSAAKPLFPEPKEFLGTVKMGAPHFVDFGKNMEHSPNGKAYLLGMGAEENDPLPRPCITSAPGKPYAISEHCPEDTENYKHANLSWVSADQVYLSRVTPSPETMNDIKAYEFFAGHDGAGKPIWSKQFDDIKPLLEWNNNMGCVTATYVPGLKKYIMCVTDGWPTEADMSSYLLEADELTGPWRIITYMKGFGEQAYFLNIPSKFMSEDGKNTWLCYSANFSSGKNGYRLRLKPEGGRYGLSLHEIRFLEKDEPVPEPAKVAKADIFANNIAPQAQITVSSTHPDYSATALVDEVIAGYPENKGAEWSSDNENKGAWLKLEWATSKRIDCVTLFDRPYLWDQVLSGRLSFSDGSVIEVNHKLPTSAIQGLEINFPLKDVTWIKFEIMETRKWQGFLVQDEIRKTPCTGLAEIAVFE</sequence>
<keyword evidence="3" id="KW-1185">Reference proteome</keyword>
<evidence type="ECO:0000313" key="2">
    <source>
        <dbReference type="EMBL" id="VGO20398.1"/>
    </source>
</evidence>
<dbReference type="RefSeq" id="WP_136061818.1">
    <property type="nucleotide sequence ID" value="NZ_CAAHFH010000001.1"/>
</dbReference>
<dbReference type="InterPro" id="IPR008979">
    <property type="entry name" value="Galactose-bd-like_sf"/>
</dbReference>
<dbReference type="EMBL" id="CAAHFH010000001">
    <property type="protein sequence ID" value="VGO20398.1"/>
    <property type="molecule type" value="Genomic_DNA"/>
</dbReference>
<evidence type="ECO:0000313" key="3">
    <source>
        <dbReference type="Proteomes" id="UP000346198"/>
    </source>
</evidence>
<accession>A0A6C2UJX3</accession>
<protein>
    <recommendedName>
        <fullName evidence="1">DUF7402 domain-containing protein</fullName>
    </recommendedName>
</protein>
<dbReference type="Pfam" id="PF24135">
    <property type="entry name" value="DUF7402"/>
    <property type="match status" value="1"/>
</dbReference>
<dbReference type="InterPro" id="IPR055826">
    <property type="entry name" value="DUF7402"/>
</dbReference>
<dbReference type="SUPFAM" id="SSF49785">
    <property type="entry name" value="Galactose-binding domain-like"/>
    <property type="match status" value="1"/>
</dbReference>
<evidence type="ECO:0000259" key="1">
    <source>
        <dbReference type="Pfam" id="PF24135"/>
    </source>
</evidence>